<evidence type="ECO:0000313" key="8">
    <source>
        <dbReference type="EMBL" id="MFC5865488.1"/>
    </source>
</evidence>
<keyword evidence="6 7" id="KW-0472">Membrane</keyword>
<dbReference type="GO" id="GO:0008961">
    <property type="term" value="F:phosphatidylglycerol-prolipoprotein diacylglyceryl transferase activity"/>
    <property type="evidence" value="ECO:0007669"/>
    <property type="project" value="UniProtKB-EC"/>
</dbReference>
<proteinExistence type="inferred from homology"/>
<dbReference type="PANTHER" id="PTHR30589">
    <property type="entry name" value="PROLIPOPROTEIN DIACYLGLYCERYL TRANSFERASE"/>
    <property type="match status" value="1"/>
</dbReference>
<name>A0ABW1EN69_9BACT</name>
<dbReference type="EC" id="2.5.1.145" evidence="7"/>
<feature type="transmembrane region" description="Helical" evidence="7">
    <location>
        <begin position="58"/>
        <end position="79"/>
    </location>
</feature>
<feature type="transmembrane region" description="Helical" evidence="7">
    <location>
        <begin position="233"/>
        <end position="258"/>
    </location>
</feature>
<dbReference type="EMBL" id="JBHSPH010000020">
    <property type="protein sequence ID" value="MFC5865488.1"/>
    <property type="molecule type" value="Genomic_DNA"/>
</dbReference>
<organism evidence="8 9">
    <name type="scientific">Acidicapsa dinghuensis</name>
    <dbReference type="NCBI Taxonomy" id="2218256"/>
    <lineage>
        <taxon>Bacteria</taxon>
        <taxon>Pseudomonadati</taxon>
        <taxon>Acidobacteriota</taxon>
        <taxon>Terriglobia</taxon>
        <taxon>Terriglobales</taxon>
        <taxon>Acidobacteriaceae</taxon>
        <taxon>Acidicapsa</taxon>
    </lineage>
</organism>
<comment type="catalytic activity">
    <reaction evidence="7">
        <text>L-cysteinyl-[prolipoprotein] + a 1,2-diacyl-sn-glycero-3-phospho-(1'-sn-glycerol) = an S-1,2-diacyl-sn-glyceryl-L-cysteinyl-[prolipoprotein] + sn-glycerol 1-phosphate + H(+)</text>
        <dbReference type="Rhea" id="RHEA:56712"/>
        <dbReference type="Rhea" id="RHEA-COMP:14679"/>
        <dbReference type="Rhea" id="RHEA-COMP:14680"/>
        <dbReference type="ChEBI" id="CHEBI:15378"/>
        <dbReference type="ChEBI" id="CHEBI:29950"/>
        <dbReference type="ChEBI" id="CHEBI:57685"/>
        <dbReference type="ChEBI" id="CHEBI:64716"/>
        <dbReference type="ChEBI" id="CHEBI:140658"/>
        <dbReference type="EC" id="2.5.1.145"/>
    </reaction>
</comment>
<keyword evidence="4 7" id="KW-0812">Transmembrane</keyword>
<evidence type="ECO:0000256" key="6">
    <source>
        <dbReference type="ARBA" id="ARBA00023136"/>
    </source>
</evidence>
<comment type="similarity">
    <text evidence="1 7">Belongs to the Lgt family.</text>
</comment>
<dbReference type="Proteomes" id="UP001596091">
    <property type="component" value="Unassembled WGS sequence"/>
</dbReference>
<keyword evidence="9" id="KW-1185">Reference proteome</keyword>
<dbReference type="Pfam" id="PF01790">
    <property type="entry name" value="LGT"/>
    <property type="match status" value="1"/>
</dbReference>
<dbReference type="HAMAP" id="MF_01147">
    <property type="entry name" value="Lgt"/>
    <property type="match status" value="1"/>
</dbReference>
<feature type="transmembrane region" description="Helical" evidence="7">
    <location>
        <begin position="181"/>
        <end position="197"/>
    </location>
</feature>
<gene>
    <name evidence="7" type="primary">lgt</name>
    <name evidence="8" type="ORF">ACFPT7_24495</name>
</gene>
<evidence type="ECO:0000256" key="7">
    <source>
        <dbReference type="HAMAP-Rule" id="MF_01147"/>
    </source>
</evidence>
<evidence type="ECO:0000256" key="3">
    <source>
        <dbReference type="ARBA" id="ARBA00022679"/>
    </source>
</evidence>
<dbReference type="InterPro" id="IPR001640">
    <property type="entry name" value="Lgt"/>
</dbReference>
<feature type="binding site" evidence="7">
    <location>
        <position position="142"/>
    </location>
    <ligand>
        <name>a 1,2-diacyl-sn-glycero-3-phospho-(1'-sn-glycerol)</name>
        <dbReference type="ChEBI" id="CHEBI:64716"/>
    </ligand>
</feature>
<feature type="transmembrane region" description="Helical" evidence="7">
    <location>
        <begin position="126"/>
        <end position="149"/>
    </location>
</feature>
<evidence type="ECO:0000256" key="2">
    <source>
        <dbReference type="ARBA" id="ARBA00022475"/>
    </source>
</evidence>
<comment type="pathway">
    <text evidence="7">Protein modification; lipoprotein biosynthesis (diacylglyceryl transfer).</text>
</comment>
<feature type="transmembrane region" description="Helical" evidence="7">
    <location>
        <begin position="91"/>
        <end position="114"/>
    </location>
</feature>
<comment type="subcellular location">
    <subcellularLocation>
        <location evidence="7">Cell membrane</location>
        <topology evidence="7">Multi-pass membrane protein</topology>
    </subcellularLocation>
</comment>
<evidence type="ECO:0000313" key="9">
    <source>
        <dbReference type="Proteomes" id="UP001596091"/>
    </source>
</evidence>
<evidence type="ECO:0000256" key="1">
    <source>
        <dbReference type="ARBA" id="ARBA00007150"/>
    </source>
</evidence>
<comment type="caution">
    <text evidence="8">The sequence shown here is derived from an EMBL/GenBank/DDBJ whole genome shotgun (WGS) entry which is preliminary data.</text>
</comment>
<dbReference type="PANTHER" id="PTHR30589:SF0">
    <property type="entry name" value="PHOSPHATIDYLGLYCEROL--PROLIPOPROTEIN DIACYLGLYCERYL TRANSFERASE"/>
    <property type="match status" value="1"/>
</dbReference>
<sequence length="276" mass="29679">MLPYIHIGIHFVLHFGSSVIPVGPWDVPTFGLMLWVATICGAWVLHKSFQREHIEADALGIVALSVVAGIIGAKLWHVIDTPEEFQIDGWRALISTGGFAWFGGLVGGILALIIQGKKAGLSALRMLDLASPAAAVGYAIGRIGCLTSGDGDYGVPSKLPWAMGFPNGIDPTPPGVRVHPTPLYECIVGLLIAWWLWKRASRHLPIGEVVGEYLLWTGLARFLVEFIRRNPRILFGLSNAQLASVGSVIAGAALIWLAMRRRKTAPESPEEAAGPA</sequence>
<feature type="transmembrane region" description="Helical" evidence="7">
    <location>
        <begin position="209"/>
        <end position="227"/>
    </location>
</feature>
<accession>A0ABW1EN69</accession>
<feature type="transmembrane region" description="Helical" evidence="7">
    <location>
        <begin position="27"/>
        <end position="46"/>
    </location>
</feature>
<comment type="function">
    <text evidence="7">Catalyzes the transfer of the diacylglyceryl group from phosphatidylglycerol to the sulfhydryl group of the N-terminal cysteine of a prolipoprotein, the first step in the formation of mature lipoproteins.</text>
</comment>
<reference evidence="9" key="1">
    <citation type="journal article" date="2019" name="Int. J. Syst. Evol. Microbiol.">
        <title>The Global Catalogue of Microorganisms (GCM) 10K type strain sequencing project: providing services to taxonomists for standard genome sequencing and annotation.</title>
        <authorList>
            <consortium name="The Broad Institute Genomics Platform"/>
            <consortium name="The Broad Institute Genome Sequencing Center for Infectious Disease"/>
            <person name="Wu L."/>
            <person name="Ma J."/>
        </authorList>
    </citation>
    <scope>NUCLEOTIDE SEQUENCE [LARGE SCALE GENOMIC DNA]</scope>
    <source>
        <strain evidence="9">JCM 4087</strain>
    </source>
</reference>
<evidence type="ECO:0000256" key="4">
    <source>
        <dbReference type="ARBA" id="ARBA00022692"/>
    </source>
</evidence>
<keyword evidence="3 7" id="KW-0808">Transferase</keyword>
<protein>
    <recommendedName>
        <fullName evidence="7">Phosphatidylglycerol--prolipoprotein diacylglyceryl transferase</fullName>
        <ecNumber evidence="7">2.5.1.145</ecNumber>
    </recommendedName>
</protein>
<evidence type="ECO:0000256" key="5">
    <source>
        <dbReference type="ARBA" id="ARBA00022989"/>
    </source>
</evidence>
<dbReference type="RefSeq" id="WP_263341818.1">
    <property type="nucleotide sequence ID" value="NZ_JAGSYH010000008.1"/>
</dbReference>
<keyword evidence="2 7" id="KW-1003">Cell membrane</keyword>
<keyword evidence="5 7" id="KW-1133">Transmembrane helix</keyword>